<protein>
    <submittedName>
        <fullName evidence="1">Uncharacterized protein</fullName>
    </submittedName>
</protein>
<reference evidence="2" key="1">
    <citation type="journal article" date="2019" name="Int. J. Syst. Evol. Microbiol.">
        <title>The Global Catalogue of Microorganisms (GCM) 10K type strain sequencing project: providing services to taxonomists for standard genome sequencing and annotation.</title>
        <authorList>
            <consortium name="The Broad Institute Genomics Platform"/>
            <consortium name="The Broad Institute Genome Sequencing Center for Infectious Disease"/>
            <person name="Wu L."/>
            <person name="Ma J."/>
        </authorList>
    </citation>
    <scope>NUCLEOTIDE SEQUENCE [LARGE SCALE GENOMIC DNA]</scope>
    <source>
        <strain evidence="2">CGMCC 1.12664</strain>
    </source>
</reference>
<evidence type="ECO:0000313" key="2">
    <source>
        <dbReference type="Proteomes" id="UP000612855"/>
    </source>
</evidence>
<dbReference type="AlphaFoldDB" id="A0A917A376"/>
<sequence>MTGLERSPTALASASMEEKQKIAPTMSRIARFLGLRRDHMVQDPFGGVWCIIAPAIWAGRRGVQSQTMQGRGWGLAAFLRGEGRALVLLLSGDEQQFAGGFEFPYG</sequence>
<proteinExistence type="predicted"/>
<dbReference type="EMBL" id="BMFJ01000001">
    <property type="protein sequence ID" value="GGE22918.1"/>
    <property type="molecule type" value="Genomic_DNA"/>
</dbReference>
<evidence type="ECO:0000313" key="1">
    <source>
        <dbReference type="EMBL" id="GGE22918.1"/>
    </source>
</evidence>
<keyword evidence="2" id="KW-1185">Reference proteome</keyword>
<gene>
    <name evidence="1" type="ORF">GCM10011360_09260</name>
</gene>
<name>A0A917A376_9RHOB</name>
<comment type="caution">
    <text evidence="1">The sequence shown here is derived from an EMBL/GenBank/DDBJ whole genome shotgun (WGS) entry which is preliminary data.</text>
</comment>
<organism evidence="1 2">
    <name type="scientific">Primorskyibacter flagellatus</name>
    <dbReference type="NCBI Taxonomy" id="1387277"/>
    <lineage>
        <taxon>Bacteria</taxon>
        <taxon>Pseudomonadati</taxon>
        <taxon>Pseudomonadota</taxon>
        <taxon>Alphaproteobacteria</taxon>
        <taxon>Rhodobacterales</taxon>
        <taxon>Roseobacteraceae</taxon>
        <taxon>Primorskyibacter</taxon>
    </lineage>
</organism>
<accession>A0A917A376</accession>
<dbReference type="Proteomes" id="UP000612855">
    <property type="component" value="Unassembled WGS sequence"/>
</dbReference>